<feature type="transmembrane region" description="Helical" evidence="12">
    <location>
        <begin position="346"/>
        <end position="369"/>
    </location>
</feature>
<feature type="transmembrane region" description="Helical" evidence="12">
    <location>
        <begin position="21"/>
        <end position="39"/>
    </location>
</feature>
<evidence type="ECO:0000256" key="10">
    <source>
        <dbReference type="ARBA" id="ARBA00023136"/>
    </source>
</evidence>
<feature type="transmembrane region" description="Helical" evidence="12">
    <location>
        <begin position="317"/>
        <end position="340"/>
    </location>
</feature>
<dbReference type="InterPro" id="IPR036878">
    <property type="entry name" value="Glu_permease_IIB"/>
</dbReference>
<dbReference type="InterPro" id="IPR001996">
    <property type="entry name" value="PTS_IIB_1"/>
</dbReference>
<evidence type="ECO:0000256" key="1">
    <source>
        <dbReference type="ARBA" id="ARBA00004651"/>
    </source>
</evidence>
<evidence type="ECO:0000256" key="7">
    <source>
        <dbReference type="ARBA" id="ARBA00022692"/>
    </source>
</evidence>
<evidence type="ECO:0000259" key="14">
    <source>
        <dbReference type="PROSITE" id="PS51103"/>
    </source>
</evidence>
<evidence type="ECO:0000313" key="16">
    <source>
        <dbReference type="Proteomes" id="UP000664701"/>
    </source>
</evidence>
<evidence type="ECO:0000256" key="8">
    <source>
        <dbReference type="ARBA" id="ARBA00022777"/>
    </source>
</evidence>
<dbReference type="NCBIfam" id="TIGR00826">
    <property type="entry name" value="EIIB_glc"/>
    <property type="match status" value="1"/>
</dbReference>
<dbReference type="PROSITE" id="PS01035">
    <property type="entry name" value="PTS_EIIB_TYPE_1_CYS"/>
    <property type="match status" value="1"/>
</dbReference>
<evidence type="ECO:0000256" key="4">
    <source>
        <dbReference type="ARBA" id="ARBA00022597"/>
    </source>
</evidence>
<dbReference type="InterPro" id="IPR011301">
    <property type="entry name" value="PTS_Mal/Glc-sp_IIBC_component"/>
</dbReference>
<dbReference type="PANTHER" id="PTHR30009:SF20">
    <property type="entry name" value="PTS SYSTEM GLUCOSE-SPECIFIC EIICB COMPONENT-RELATED"/>
    <property type="match status" value="1"/>
</dbReference>
<keyword evidence="8" id="KW-0418">Kinase</keyword>
<feature type="domain" description="PTS EIIB type-1" evidence="13">
    <location>
        <begin position="443"/>
        <end position="519"/>
    </location>
</feature>
<keyword evidence="16" id="KW-1185">Reference proteome</keyword>
<dbReference type="Pfam" id="PF00367">
    <property type="entry name" value="PTS_EIIB"/>
    <property type="match status" value="1"/>
</dbReference>
<feature type="transmembrane region" description="Helical" evidence="12">
    <location>
        <begin position="59"/>
        <end position="81"/>
    </location>
</feature>
<gene>
    <name evidence="15" type="ORF">DOK78_000123</name>
</gene>
<organism evidence="15 16">
    <name type="scientific">Candidatus Enterococcus lowellii</name>
    <dbReference type="NCBI Taxonomy" id="2230877"/>
    <lineage>
        <taxon>Bacteria</taxon>
        <taxon>Bacillati</taxon>
        <taxon>Bacillota</taxon>
        <taxon>Bacilli</taxon>
        <taxon>Lactobacillales</taxon>
        <taxon>Enterococcaceae</taxon>
        <taxon>Enterococcus</taxon>
    </lineage>
</organism>
<evidence type="ECO:0000256" key="9">
    <source>
        <dbReference type="ARBA" id="ARBA00022989"/>
    </source>
</evidence>
<keyword evidence="2" id="KW-0813">Transport</keyword>
<comment type="subcellular location">
    <subcellularLocation>
        <location evidence="1">Cell membrane</location>
        <topology evidence="1">Multi-pass membrane protein</topology>
    </subcellularLocation>
</comment>
<dbReference type="PANTHER" id="PTHR30009">
    <property type="entry name" value="CYTOCHROME C-TYPE SYNTHESIS PROTEIN AND PTS TRANSMEMBRANE COMPONENT"/>
    <property type="match status" value="1"/>
</dbReference>
<dbReference type="Proteomes" id="UP000664701">
    <property type="component" value="Chromosome"/>
</dbReference>
<dbReference type="Pfam" id="PF02378">
    <property type="entry name" value="PTS_EIIC"/>
    <property type="match status" value="1"/>
</dbReference>
<evidence type="ECO:0000313" key="15">
    <source>
        <dbReference type="EMBL" id="WYJ75548.1"/>
    </source>
</evidence>
<evidence type="ECO:0000256" key="11">
    <source>
        <dbReference type="PROSITE-ProRule" id="PRU00421"/>
    </source>
</evidence>
<dbReference type="PROSITE" id="PS51098">
    <property type="entry name" value="PTS_EIIB_TYPE_1"/>
    <property type="match status" value="1"/>
</dbReference>
<feature type="transmembrane region" description="Helical" evidence="12">
    <location>
        <begin position="133"/>
        <end position="157"/>
    </location>
</feature>
<protein>
    <submittedName>
        <fullName evidence="15">PTS system, maltose and glucose-specific IIBC component</fullName>
    </submittedName>
</protein>
<evidence type="ECO:0000256" key="3">
    <source>
        <dbReference type="ARBA" id="ARBA00022475"/>
    </source>
</evidence>
<dbReference type="CDD" id="cd00212">
    <property type="entry name" value="PTS_IIB_glc"/>
    <property type="match status" value="1"/>
</dbReference>
<keyword evidence="9 12" id="KW-1133">Transmembrane helix</keyword>
<evidence type="ECO:0000256" key="12">
    <source>
        <dbReference type="SAM" id="Phobius"/>
    </source>
</evidence>
<evidence type="ECO:0000256" key="6">
    <source>
        <dbReference type="ARBA" id="ARBA00022683"/>
    </source>
</evidence>
<dbReference type="PROSITE" id="PS51103">
    <property type="entry name" value="PTS_EIIC_TYPE_1"/>
    <property type="match status" value="1"/>
</dbReference>
<evidence type="ECO:0000259" key="13">
    <source>
        <dbReference type="PROSITE" id="PS51098"/>
    </source>
</evidence>
<dbReference type="RefSeq" id="WP_207871727.1">
    <property type="nucleotide sequence ID" value="NZ_CP147251.1"/>
</dbReference>
<accession>A0ABZ2SI44</accession>
<keyword evidence="7 12" id="KW-0812">Transmembrane</keyword>
<dbReference type="Gene3D" id="3.30.1360.60">
    <property type="entry name" value="Glucose permease domain IIB"/>
    <property type="match status" value="1"/>
</dbReference>
<feature type="transmembrane region" description="Helical" evidence="12">
    <location>
        <begin position="169"/>
        <end position="193"/>
    </location>
</feature>
<dbReference type="InterPro" id="IPR013013">
    <property type="entry name" value="PTS_EIIC_1"/>
</dbReference>
<evidence type="ECO:0000256" key="5">
    <source>
        <dbReference type="ARBA" id="ARBA00022679"/>
    </source>
</evidence>
<evidence type="ECO:0000256" key="2">
    <source>
        <dbReference type="ARBA" id="ARBA00022448"/>
    </source>
</evidence>
<reference evidence="15 16" key="2">
    <citation type="submission" date="2024-03" db="EMBL/GenBank/DDBJ databases">
        <title>The Genome Sequence of Enterococcus sp. DIV2402.</title>
        <authorList>
            <consortium name="The Broad Institute Genomics Platform"/>
            <consortium name="The Broad Institute Microbial Omics Core"/>
            <consortium name="The Broad Institute Genomic Center for Infectious Diseases"/>
            <person name="Earl A."/>
            <person name="Manson A."/>
            <person name="Gilmore M."/>
            <person name="Schwartman J."/>
            <person name="Shea T."/>
            <person name="Abouelleil A."/>
            <person name="Cao P."/>
            <person name="Chapman S."/>
            <person name="Cusick C."/>
            <person name="Young S."/>
            <person name="Neafsey D."/>
            <person name="Nusbaum C."/>
            <person name="Birren B."/>
        </authorList>
    </citation>
    <scope>NUCLEOTIDE SEQUENCE [LARGE SCALE GENOMIC DNA]</scope>
    <source>
        <strain evidence="15 16">DIV2402</strain>
    </source>
</reference>
<dbReference type="NCBIfam" id="TIGR02004">
    <property type="entry name" value="PTS-IIBC-malX"/>
    <property type="match status" value="1"/>
</dbReference>
<name>A0ABZ2SI44_9ENTE</name>
<dbReference type="EMBL" id="CP147251">
    <property type="protein sequence ID" value="WYJ75548.1"/>
    <property type="molecule type" value="Genomic_DNA"/>
</dbReference>
<dbReference type="InterPro" id="IPR018113">
    <property type="entry name" value="PTrfase_EIIB_Cys"/>
</dbReference>
<dbReference type="InterPro" id="IPR050429">
    <property type="entry name" value="PTS_Glucose_EIICBA"/>
</dbReference>
<dbReference type="SUPFAM" id="SSF55604">
    <property type="entry name" value="Glucose permease domain IIB"/>
    <property type="match status" value="1"/>
</dbReference>
<keyword evidence="5" id="KW-0808">Transferase</keyword>
<feature type="domain" description="PTS EIIC type-1" evidence="14">
    <location>
        <begin position="6"/>
        <end position="424"/>
    </location>
</feature>
<feature type="transmembrane region" description="Helical" evidence="12">
    <location>
        <begin position="390"/>
        <end position="408"/>
    </location>
</feature>
<feature type="active site" description="Phosphocysteine intermediate; for EIIB activity" evidence="11">
    <location>
        <position position="465"/>
    </location>
</feature>
<keyword evidence="10 12" id="KW-0472">Membrane</keyword>
<sequence length="519" mass="56659">MKKQKGSAWEFFQGLGKTFMLPVALLAFMGILLGIGSSFSSQATIDAFPFLGNHFLQIIFRLMSTVGGFAFSYLPVLFAMAIPLGLARKEKGVAAFSGFVGYVIMNLTINFYLQETGRLADPENLREAGQGMVFGIQTIEMGVLGGIIAGLVVYQLHKRFYTIQLSDSFAFFSGVRFVPIITSLVMPVIGLLIPVIWPIFALVITTIGLAIQKAGAFGPFLFGSGERLLLPFGLHHILVSMIRFTEAGGSAIINGNEVFGALNIFYAELQNNLPISPSATAFLSQGKMPTFMFGLPAAALAMYHTAKSQNRAKIKGLLISGVIATFVTGITEPIEFLFLFVSPFLWIFHVIMTGLGFMVMSLLGVTIGNTDGGVLDFLIFGIMQGNYTKWWLVLIVGAFWFAIYYFVFKFVIVRKNLATPGREEVIDTTEYSNEEVNYSKKGSFDATGILAALGGTENIESLDNCITRLRLVLKDGTLVNDARLKELGALGIVHLDDKNVQVIIGTKVTTVRNALDELL</sequence>
<dbReference type="NCBIfam" id="NF007509">
    <property type="entry name" value="PRK10110.1"/>
    <property type="match status" value="1"/>
</dbReference>
<reference evidence="15 16" key="1">
    <citation type="submission" date="2021-03" db="EMBL/GenBank/DDBJ databases">
        <authorList>
            <person name="Gilmore M.S."/>
            <person name="Schwartzman J."/>
            <person name="Van Tyne D."/>
            <person name="Martin M."/>
            <person name="Earl A.M."/>
            <person name="Manson A.L."/>
            <person name="Straub T."/>
            <person name="Salamzade R."/>
            <person name="Saavedra J."/>
            <person name="Lebreton F."/>
            <person name="Prichula J."/>
            <person name="Schaufler K."/>
            <person name="Gaca A."/>
            <person name="Sgardioli B."/>
            <person name="Wagenaar J."/>
            <person name="Strong T."/>
        </authorList>
    </citation>
    <scope>NUCLEOTIDE SEQUENCE [LARGE SCALE GENOMIC DNA]</scope>
    <source>
        <strain evidence="15 16">DIV2402</strain>
    </source>
</reference>
<keyword evidence="3" id="KW-1003">Cell membrane</keyword>
<feature type="transmembrane region" description="Helical" evidence="12">
    <location>
        <begin position="199"/>
        <end position="222"/>
    </location>
</feature>
<keyword evidence="4" id="KW-0762">Sugar transport</keyword>
<dbReference type="InterPro" id="IPR003352">
    <property type="entry name" value="PTS_EIIC"/>
</dbReference>
<proteinExistence type="predicted"/>
<feature type="transmembrane region" description="Helical" evidence="12">
    <location>
        <begin position="93"/>
        <end position="113"/>
    </location>
</feature>
<keyword evidence="6" id="KW-0598">Phosphotransferase system</keyword>